<dbReference type="EMBL" id="JASNQZ010000008">
    <property type="protein sequence ID" value="KAL0953468.1"/>
    <property type="molecule type" value="Genomic_DNA"/>
</dbReference>
<reference evidence="2" key="1">
    <citation type="submission" date="2024-06" db="EMBL/GenBank/DDBJ databases">
        <title>Multi-omics analyses provide insights into the biosynthesis of the anticancer antibiotic pleurotin in Hohenbuehelia grisea.</title>
        <authorList>
            <person name="Weaver J.A."/>
            <person name="Alberti F."/>
        </authorList>
    </citation>
    <scope>NUCLEOTIDE SEQUENCE [LARGE SCALE GENOMIC DNA]</scope>
    <source>
        <strain evidence="2">T-177</strain>
    </source>
</reference>
<evidence type="ECO:0000313" key="2">
    <source>
        <dbReference type="Proteomes" id="UP001556367"/>
    </source>
</evidence>
<evidence type="ECO:0000313" key="1">
    <source>
        <dbReference type="EMBL" id="KAL0953468.1"/>
    </source>
</evidence>
<gene>
    <name evidence="1" type="ORF">HGRIS_004700</name>
</gene>
<protein>
    <submittedName>
        <fullName evidence="1">Uncharacterized protein</fullName>
    </submittedName>
</protein>
<dbReference type="Proteomes" id="UP001556367">
    <property type="component" value="Unassembled WGS sequence"/>
</dbReference>
<organism evidence="1 2">
    <name type="scientific">Hohenbuehelia grisea</name>
    <dbReference type="NCBI Taxonomy" id="104357"/>
    <lineage>
        <taxon>Eukaryota</taxon>
        <taxon>Fungi</taxon>
        <taxon>Dikarya</taxon>
        <taxon>Basidiomycota</taxon>
        <taxon>Agaricomycotina</taxon>
        <taxon>Agaricomycetes</taxon>
        <taxon>Agaricomycetidae</taxon>
        <taxon>Agaricales</taxon>
        <taxon>Pleurotineae</taxon>
        <taxon>Pleurotaceae</taxon>
        <taxon>Hohenbuehelia</taxon>
    </lineage>
</organism>
<keyword evidence="2" id="KW-1185">Reference proteome</keyword>
<comment type="caution">
    <text evidence="1">The sequence shown here is derived from an EMBL/GenBank/DDBJ whole genome shotgun (WGS) entry which is preliminary data.</text>
</comment>
<accession>A0ABR3JDI5</accession>
<proteinExistence type="predicted"/>
<name>A0ABR3JDI5_9AGAR</name>
<sequence>MTYFCWSSHPVSPCLAFSFVHPPHHLFLHIRIIVIIQPVHRLLELDPCLYFLFSMLPLYIVSSSHAPYLKYDGLGLAILIIPSRLPLRRFVFIFFTALAYQSL</sequence>